<reference evidence="9 10" key="1">
    <citation type="journal article" date="2018" name="Front. Microbiol.">
        <title>Genome-Wide Analysis of Corynespora cassiicola Leaf Fall Disease Putative Effectors.</title>
        <authorList>
            <person name="Lopez D."/>
            <person name="Ribeiro S."/>
            <person name="Label P."/>
            <person name="Fumanal B."/>
            <person name="Venisse J.S."/>
            <person name="Kohler A."/>
            <person name="de Oliveira R.R."/>
            <person name="Labutti K."/>
            <person name="Lipzen A."/>
            <person name="Lail K."/>
            <person name="Bauer D."/>
            <person name="Ohm R.A."/>
            <person name="Barry K.W."/>
            <person name="Spatafora J."/>
            <person name="Grigoriev I.V."/>
            <person name="Martin F.M."/>
            <person name="Pujade-Renaud V."/>
        </authorList>
    </citation>
    <scope>NUCLEOTIDE SEQUENCE [LARGE SCALE GENOMIC DNA]</scope>
    <source>
        <strain evidence="9 10">Philippines</strain>
    </source>
</reference>
<feature type="transmembrane region" description="Helical" evidence="7">
    <location>
        <begin position="221"/>
        <end position="245"/>
    </location>
</feature>
<sequence>MRFFPNEVILSWPTPNYVNPVTRGHALVYVNSVLIAIAIVVSILRLYTRLVIKRWFGADDAFIIIALILDVGNTACVLLANQRYGWDRHIYDIPFNKWAPTAKAAFTAKILFLLAVSATRLSLFSLYYRLSSGISSRSYRWLLHANVAGTVAFVVCFTTLTVLICTPVSNYWKITSDPDTCVNEGLAVIAAGSVNTFSDFLCTIIPIPLIRKLNLPLKQRVALVLLFSLGLIVTGAGIVRCYYSYQSLIAEYDVTWYAYPLWIASAVEIHLGIICASAPPLRPLLAKIPFQVPCPQCADQLPSLKLPIWLSKLSTQSSKVTNSTAQPEATAPENAEDRADTAEEGQVKSTHRNQETPPKRLQACNLVGYDLEEGIAMQSIRPQTPELGQWNYVERCIRARPQSMDSQEAVLGSDDGAKEIEGVDRCSRLKMHIINTSISPRAHRRV</sequence>
<keyword evidence="3 7" id="KW-1133">Transmembrane helix</keyword>
<keyword evidence="2 7" id="KW-0812">Transmembrane</keyword>
<dbReference type="GO" id="GO:0016020">
    <property type="term" value="C:membrane"/>
    <property type="evidence" value="ECO:0007669"/>
    <property type="project" value="UniProtKB-SubCell"/>
</dbReference>
<keyword evidence="10" id="KW-1185">Reference proteome</keyword>
<dbReference type="Pfam" id="PF20684">
    <property type="entry name" value="Fung_rhodopsin"/>
    <property type="match status" value="1"/>
</dbReference>
<feature type="transmembrane region" description="Helical" evidence="7">
    <location>
        <begin position="257"/>
        <end position="278"/>
    </location>
</feature>
<evidence type="ECO:0000256" key="3">
    <source>
        <dbReference type="ARBA" id="ARBA00022989"/>
    </source>
</evidence>
<gene>
    <name evidence="9" type="ORF">BS50DRAFT_562479</name>
</gene>
<evidence type="ECO:0000256" key="4">
    <source>
        <dbReference type="ARBA" id="ARBA00023136"/>
    </source>
</evidence>
<dbReference type="EMBL" id="KZ678144">
    <property type="protein sequence ID" value="PSN61568.1"/>
    <property type="molecule type" value="Genomic_DNA"/>
</dbReference>
<evidence type="ECO:0000256" key="7">
    <source>
        <dbReference type="SAM" id="Phobius"/>
    </source>
</evidence>
<keyword evidence="4 7" id="KW-0472">Membrane</keyword>
<protein>
    <recommendedName>
        <fullName evidence="8">Rhodopsin domain-containing protein</fullName>
    </recommendedName>
</protein>
<evidence type="ECO:0000256" key="6">
    <source>
        <dbReference type="SAM" id="MobiDB-lite"/>
    </source>
</evidence>
<dbReference type="PANTHER" id="PTHR33048">
    <property type="entry name" value="PTH11-LIKE INTEGRAL MEMBRANE PROTEIN (AFU_ORTHOLOGUE AFUA_5G11245)"/>
    <property type="match status" value="1"/>
</dbReference>
<feature type="transmembrane region" description="Helical" evidence="7">
    <location>
        <begin position="185"/>
        <end position="209"/>
    </location>
</feature>
<dbReference type="AlphaFoldDB" id="A0A2T2N950"/>
<organism evidence="9 10">
    <name type="scientific">Corynespora cassiicola Philippines</name>
    <dbReference type="NCBI Taxonomy" id="1448308"/>
    <lineage>
        <taxon>Eukaryota</taxon>
        <taxon>Fungi</taxon>
        <taxon>Dikarya</taxon>
        <taxon>Ascomycota</taxon>
        <taxon>Pezizomycotina</taxon>
        <taxon>Dothideomycetes</taxon>
        <taxon>Pleosporomycetidae</taxon>
        <taxon>Pleosporales</taxon>
        <taxon>Corynesporascaceae</taxon>
        <taxon>Corynespora</taxon>
    </lineage>
</organism>
<dbReference type="Proteomes" id="UP000240883">
    <property type="component" value="Unassembled WGS sequence"/>
</dbReference>
<evidence type="ECO:0000259" key="8">
    <source>
        <dbReference type="Pfam" id="PF20684"/>
    </source>
</evidence>
<feature type="region of interest" description="Disordered" evidence="6">
    <location>
        <begin position="319"/>
        <end position="358"/>
    </location>
</feature>
<evidence type="ECO:0000256" key="2">
    <source>
        <dbReference type="ARBA" id="ARBA00022692"/>
    </source>
</evidence>
<feature type="transmembrane region" description="Helical" evidence="7">
    <location>
        <begin position="26"/>
        <end position="48"/>
    </location>
</feature>
<feature type="transmembrane region" description="Helical" evidence="7">
    <location>
        <begin position="142"/>
        <end position="165"/>
    </location>
</feature>
<accession>A0A2T2N950</accession>
<name>A0A2T2N950_CORCC</name>
<evidence type="ECO:0000313" key="9">
    <source>
        <dbReference type="EMBL" id="PSN61568.1"/>
    </source>
</evidence>
<evidence type="ECO:0000256" key="1">
    <source>
        <dbReference type="ARBA" id="ARBA00004141"/>
    </source>
</evidence>
<dbReference type="InterPro" id="IPR052337">
    <property type="entry name" value="SAT4-like"/>
</dbReference>
<feature type="transmembrane region" description="Helical" evidence="7">
    <location>
        <begin position="60"/>
        <end position="80"/>
    </location>
</feature>
<dbReference type="OrthoDB" id="4525788at2759"/>
<dbReference type="PANTHER" id="PTHR33048:SF129">
    <property type="entry name" value="INTEGRAL MEMBRANE PROTEIN-RELATED"/>
    <property type="match status" value="1"/>
</dbReference>
<feature type="transmembrane region" description="Helical" evidence="7">
    <location>
        <begin position="110"/>
        <end position="130"/>
    </location>
</feature>
<dbReference type="STRING" id="1448308.A0A2T2N950"/>
<dbReference type="InterPro" id="IPR049326">
    <property type="entry name" value="Rhodopsin_dom_fungi"/>
</dbReference>
<comment type="similarity">
    <text evidence="5">Belongs to the SAT4 family.</text>
</comment>
<comment type="subcellular location">
    <subcellularLocation>
        <location evidence="1">Membrane</location>
        <topology evidence="1">Multi-pass membrane protein</topology>
    </subcellularLocation>
</comment>
<proteinExistence type="inferred from homology"/>
<evidence type="ECO:0000256" key="5">
    <source>
        <dbReference type="ARBA" id="ARBA00038359"/>
    </source>
</evidence>
<feature type="domain" description="Rhodopsin" evidence="8">
    <location>
        <begin position="44"/>
        <end position="286"/>
    </location>
</feature>
<evidence type="ECO:0000313" key="10">
    <source>
        <dbReference type="Proteomes" id="UP000240883"/>
    </source>
</evidence>